<proteinExistence type="predicted"/>
<dbReference type="AlphaFoldDB" id="A0A0N9WM50"/>
<evidence type="ECO:0000313" key="3">
    <source>
        <dbReference type="Proteomes" id="UP000066487"/>
    </source>
</evidence>
<evidence type="ECO:0000256" key="1">
    <source>
        <dbReference type="SAM" id="MobiDB-lite"/>
    </source>
</evidence>
<protein>
    <submittedName>
        <fullName evidence="2">Uncharacterized protein</fullName>
    </submittedName>
</protein>
<feature type="region of interest" description="Disordered" evidence="1">
    <location>
        <begin position="96"/>
        <end position="123"/>
    </location>
</feature>
<evidence type="ECO:0000313" key="2">
    <source>
        <dbReference type="EMBL" id="ALI02886.1"/>
    </source>
</evidence>
<gene>
    <name evidence="2" type="ORF">AO353_18030</name>
</gene>
<accession>A0A0N9WM50</accession>
<reference evidence="2 3" key="2">
    <citation type="journal article" date="2018" name="Nature">
        <title>Mutant phenotypes for thousands of bacterial genes of unknown function.</title>
        <authorList>
            <person name="Price M.N."/>
            <person name="Wetmore K.M."/>
            <person name="Waters R.J."/>
            <person name="Callaghan M."/>
            <person name="Ray J."/>
            <person name="Liu H."/>
            <person name="Kuehl J.V."/>
            <person name="Melnyk R.A."/>
            <person name="Lamson J.S."/>
            <person name="Suh Y."/>
            <person name="Carlson H.K."/>
            <person name="Esquivel Z."/>
            <person name="Sadeeshkumar H."/>
            <person name="Chakraborty R."/>
            <person name="Zane G.M."/>
            <person name="Rubin B.E."/>
            <person name="Wall J.D."/>
            <person name="Visel A."/>
            <person name="Bristow J."/>
            <person name="Blow M.J."/>
            <person name="Arkin A.P."/>
            <person name="Deutschbauer A.M."/>
        </authorList>
    </citation>
    <scope>NUCLEOTIDE SEQUENCE [LARGE SCALE GENOMIC DNA]</scope>
    <source>
        <strain evidence="2 3">FW300-N2E3</strain>
    </source>
</reference>
<dbReference type="OrthoDB" id="501284at2"/>
<organism evidence="2 3">
    <name type="scientific">Pseudomonas fluorescens</name>
    <dbReference type="NCBI Taxonomy" id="294"/>
    <lineage>
        <taxon>Bacteria</taxon>
        <taxon>Pseudomonadati</taxon>
        <taxon>Pseudomonadota</taxon>
        <taxon>Gammaproteobacteria</taxon>
        <taxon>Pseudomonadales</taxon>
        <taxon>Pseudomonadaceae</taxon>
        <taxon>Pseudomonas</taxon>
    </lineage>
</organism>
<dbReference type="RefSeq" id="WP_054596173.1">
    <property type="nucleotide sequence ID" value="NZ_CP012830.1"/>
</dbReference>
<name>A0A0N9WM50_PSEFL</name>
<dbReference type="EMBL" id="CP012830">
    <property type="protein sequence ID" value="ALI02886.1"/>
    <property type="molecule type" value="Genomic_DNA"/>
</dbReference>
<sequence>MLSFTILNVELPLNFMIRREDELNDREKSSLEKIWSLIKDMVEGKSPLDFLTVNFCADVKEHAEVMGVDRKQIYRLLFRYWSMGQIKNAFLWNTSRCGGRGKPKSRESGINPGRRPTYHSVSQ</sequence>
<reference evidence="3" key="1">
    <citation type="submission" date="2015-09" db="EMBL/GenBank/DDBJ databases">
        <title>Whole genome sequence of Pseudomonas fluorescens FW300-N2E3.</title>
        <authorList>
            <person name="Ray J."/>
            <person name="Melnyk R."/>
            <person name="Deutschbauer A."/>
        </authorList>
    </citation>
    <scope>NUCLEOTIDE SEQUENCE [LARGE SCALE GENOMIC DNA]</scope>
    <source>
        <strain evidence="3">FW300-N2E3</strain>
    </source>
</reference>
<dbReference type="Proteomes" id="UP000066487">
    <property type="component" value="Chromosome"/>
</dbReference>